<evidence type="ECO:0000313" key="2">
    <source>
        <dbReference type="Proteomes" id="UP000267794"/>
    </source>
</evidence>
<dbReference type="EMBL" id="CP017982">
    <property type="protein sequence ID" value="AYE62313.1"/>
    <property type="molecule type" value="Genomic_DNA"/>
</dbReference>
<keyword evidence="1" id="KW-0808">Transferase</keyword>
<evidence type="ECO:0000313" key="1">
    <source>
        <dbReference type="EMBL" id="AYE62313.1"/>
    </source>
</evidence>
<organism evidence="1 2">
    <name type="scientific">Lactobacillus helveticus</name>
    <name type="common">Lactobacillus suntoryeus</name>
    <dbReference type="NCBI Taxonomy" id="1587"/>
    <lineage>
        <taxon>Bacteria</taxon>
        <taxon>Bacillati</taxon>
        <taxon>Bacillota</taxon>
        <taxon>Bacilli</taxon>
        <taxon>Lactobacillales</taxon>
        <taxon>Lactobacillaceae</taxon>
        <taxon>Lactobacillus</taxon>
    </lineage>
</organism>
<name>A0A386RGG1_LACHE</name>
<dbReference type="AlphaFoldDB" id="A0A386RGG1"/>
<gene>
    <name evidence="1" type="ORF">BC335_1944</name>
</gene>
<proteinExistence type="predicted"/>
<accession>A0A386RGG1</accession>
<protein>
    <submittedName>
        <fullName evidence="1">Acetyltransferase</fullName>
    </submittedName>
</protein>
<dbReference type="GO" id="GO:0016740">
    <property type="term" value="F:transferase activity"/>
    <property type="evidence" value="ECO:0007669"/>
    <property type="project" value="UniProtKB-KW"/>
</dbReference>
<sequence length="41" mass="4707">MFPETRHFSAGIVHEKLGYQTCGEPFEEAGVEHIMMKKNLN</sequence>
<dbReference type="RefSeq" id="WP_232585897.1">
    <property type="nucleotide sequence ID" value="NZ_CP017982.1"/>
</dbReference>
<reference evidence="1 2" key="1">
    <citation type="submission" date="2016-10" db="EMBL/GenBank/DDBJ databases">
        <title>Complete genomic sequencing of Lactobacillus helveticus LH99 and comparative genome analysis.</title>
        <authorList>
            <person name="Li N."/>
            <person name="You C."/>
            <person name="Liu Z."/>
        </authorList>
    </citation>
    <scope>NUCLEOTIDE SEQUENCE [LARGE SCALE GENOMIC DNA]</scope>
    <source>
        <strain evidence="1 2">LH99</strain>
    </source>
</reference>
<dbReference type="Proteomes" id="UP000267794">
    <property type="component" value="Chromosome"/>
</dbReference>